<evidence type="ECO:0000256" key="9">
    <source>
        <dbReference type="ARBA" id="ARBA00023012"/>
    </source>
</evidence>
<dbReference type="SMART" id="SM00448">
    <property type="entry name" value="REC"/>
    <property type="match status" value="1"/>
</dbReference>
<dbReference type="Gene3D" id="3.30.565.10">
    <property type="entry name" value="Histidine kinase-like ATPase, C-terminal domain"/>
    <property type="match status" value="1"/>
</dbReference>
<dbReference type="CDD" id="cd00082">
    <property type="entry name" value="HisKA"/>
    <property type="match status" value="1"/>
</dbReference>
<evidence type="ECO:0000256" key="11">
    <source>
        <dbReference type="ARBA" id="ARBA00023306"/>
    </source>
</evidence>
<dbReference type="InterPro" id="IPR013767">
    <property type="entry name" value="PAS_fold"/>
</dbReference>
<keyword evidence="7" id="KW-0418">Kinase</keyword>
<accession>A0A3D3R7L9</accession>
<dbReference type="GO" id="GO:0006355">
    <property type="term" value="P:regulation of DNA-templated transcription"/>
    <property type="evidence" value="ECO:0007669"/>
    <property type="project" value="InterPro"/>
</dbReference>
<dbReference type="FunFam" id="3.30.565.10:FF:000010">
    <property type="entry name" value="Sensor histidine kinase RcsC"/>
    <property type="match status" value="1"/>
</dbReference>
<dbReference type="InterPro" id="IPR000014">
    <property type="entry name" value="PAS"/>
</dbReference>
<sequence length="568" mass="64072">MSSRQTAYCKNYFSQQILKFCVDVVITMTEEGRILMASPSIESAWGWNTEEISGKNIYELLTEASRKTCLHCISECVVSGNSAICELVVKRKDQSCSLFELILHQLEDSCEGSQFIGIFRDKSERFRLQDQQTEYLERLKLTRRELKRKEFELKSALNMVEQANQVKNEFLSNMSHEIRTPMTAIIGYSEVLKESVIQAEQHDLIETIQRNGDHLLQVINDILDISKIELGQCELKTEACFPLQIVQEVIALHRPKAVQKGLRLLTNIHESIPETIQSDPIRLKQVLNNLVSNAVKFTNNGFVRIEIRTFNRSNFERLLQFNVADTGIGISKDNLKRIFDPFTQADSSMSRPYSGTGLGLTLSQKLVQLLGGKLSVQSTVNQGSIFSVTLNAGNKTSEIQQSGRRLDLDNQKTLALTSTDVRRGENSTAEKGRVLLVDDTQEIRTLFSYMLAKMQLEVVTASNGREAIEKIQQAEGQGELYDLILMDMQMPVMDGYEATRFLRSQNNPIPVIAITAHTLITDREKCIAAGCSDYLGKPVKFNVLSEMVSRYLTALPELQNTTETASSR</sequence>
<dbReference type="SMART" id="SM00387">
    <property type="entry name" value="HATPase_c"/>
    <property type="match status" value="1"/>
</dbReference>
<evidence type="ECO:0000313" key="17">
    <source>
        <dbReference type="EMBL" id="HCO24007.1"/>
    </source>
</evidence>
<evidence type="ECO:0000256" key="13">
    <source>
        <dbReference type="SAM" id="Coils"/>
    </source>
</evidence>
<dbReference type="PROSITE" id="PS50112">
    <property type="entry name" value="PAS"/>
    <property type="match status" value="1"/>
</dbReference>
<dbReference type="InterPro" id="IPR036890">
    <property type="entry name" value="HATPase_C_sf"/>
</dbReference>
<dbReference type="SUPFAM" id="SSF55874">
    <property type="entry name" value="ATPase domain of HSP90 chaperone/DNA topoisomerase II/histidine kinase"/>
    <property type="match status" value="1"/>
</dbReference>
<dbReference type="GO" id="GO:0016020">
    <property type="term" value="C:membrane"/>
    <property type="evidence" value="ECO:0007669"/>
    <property type="project" value="UniProtKB-SubCell"/>
</dbReference>
<keyword evidence="13" id="KW-0175">Coiled coil</keyword>
<keyword evidence="4 12" id="KW-0597">Phosphoprotein</keyword>
<dbReference type="GO" id="GO:0000155">
    <property type="term" value="F:phosphorelay sensor kinase activity"/>
    <property type="evidence" value="ECO:0007669"/>
    <property type="project" value="InterPro"/>
</dbReference>
<reference evidence="17 18" key="1">
    <citation type="journal article" date="2018" name="Nat. Biotechnol.">
        <title>A standardized bacterial taxonomy based on genome phylogeny substantially revises the tree of life.</title>
        <authorList>
            <person name="Parks D.H."/>
            <person name="Chuvochina M."/>
            <person name="Waite D.W."/>
            <person name="Rinke C."/>
            <person name="Skarshewski A."/>
            <person name="Chaumeil P.A."/>
            <person name="Hugenholtz P."/>
        </authorList>
    </citation>
    <scope>NUCLEOTIDE SEQUENCE [LARGE SCALE GENOMIC DNA]</scope>
    <source>
        <strain evidence="17">UBA9375</strain>
    </source>
</reference>
<dbReference type="InterPro" id="IPR036097">
    <property type="entry name" value="HisK_dim/P_sf"/>
</dbReference>
<dbReference type="Pfam" id="PF00512">
    <property type="entry name" value="HisKA"/>
    <property type="match status" value="1"/>
</dbReference>
<comment type="caution">
    <text evidence="17">The sequence shown here is derived from an EMBL/GenBank/DDBJ whole genome shotgun (WGS) entry which is preliminary data.</text>
</comment>
<dbReference type="Pfam" id="PF02518">
    <property type="entry name" value="HATPase_c"/>
    <property type="match status" value="1"/>
</dbReference>
<dbReference type="Gene3D" id="3.40.50.2300">
    <property type="match status" value="1"/>
</dbReference>
<dbReference type="InterPro" id="IPR004358">
    <property type="entry name" value="Sig_transdc_His_kin-like_C"/>
</dbReference>
<proteinExistence type="predicted"/>
<dbReference type="EC" id="2.7.13.3" evidence="3"/>
<dbReference type="Proteomes" id="UP000263642">
    <property type="component" value="Unassembled WGS sequence"/>
</dbReference>
<evidence type="ECO:0000256" key="3">
    <source>
        <dbReference type="ARBA" id="ARBA00012438"/>
    </source>
</evidence>
<evidence type="ECO:0000256" key="1">
    <source>
        <dbReference type="ARBA" id="ARBA00000085"/>
    </source>
</evidence>
<dbReference type="Gene3D" id="3.30.450.20">
    <property type="entry name" value="PAS domain"/>
    <property type="match status" value="1"/>
</dbReference>
<evidence type="ECO:0000256" key="4">
    <source>
        <dbReference type="ARBA" id="ARBA00022553"/>
    </source>
</evidence>
<comment type="subcellular location">
    <subcellularLocation>
        <location evidence="2">Membrane</location>
    </subcellularLocation>
</comment>
<feature type="domain" description="Response regulatory" evidence="15">
    <location>
        <begin position="433"/>
        <end position="552"/>
    </location>
</feature>
<dbReference type="InterPro" id="IPR001789">
    <property type="entry name" value="Sig_transdc_resp-reg_receiver"/>
</dbReference>
<dbReference type="Gene3D" id="1.10.287.130">
    <property type="match status" value="1"/>
</dbReference>
<evidence type="ECO:0000256" key="12">
    <source>
        <dbReference type="PROSITE-ProRule" id="PRU00169"/>
    </source>
</evidence>
<dbReference type="EMBL" id="DQAY01000076">
    <property type="protein sequence ID" value="HCO24007.1"/>
    <property type="molecule type" value="Genomic_DNA"/>
</dbReference>
<dbReference type="PROSITE" id="PS50109">
    <property type="entry name" value="HIS_KIN"/>
    <property type="match status" value="1"/>
</dbReference>
<dbReference type="SUPFAM" id="SSF55785">
    <property type="entry name" value="PYP-like sensor domain (PAS domain)"/>
    <property type="match status" value="1"/>
</dbReference>
<dbReference type="NCBIfam" id="TIGR00229">
    <property type="entry name" value="sensory_box"/>
    <property type="match status" value="1"/>
</dbReference>
<feature type="domain" description="PAS" evidence="16">
    <location>
        <begin position="25"/>
        <end position="61"/>
    </location>
</feature>
<keyword evidence="8" id="KW-0067">ATP-binding</keyword>
<dbReference type="PANTHER" id="PTHR45339:SF1">
    <property type="entry name" value="HYBRID SIGNAL TRANSDUCTION HISTIDINE KINASE J"/>
    <property type="match status" value="1"/>
</dbReference>
<evidence type="ECO:0000256" key="2">
    <source>
        <dbReference type="ARBA" id="ARBA00004370"/>
    </source>
</evidence>
<dbReference type="InterPro" id="IPR005467">
    <property type="entry name" value="His_kinase_dom"/>
</dbReference>
<keyword evidence="5" id="KW-0808">Transferase</keyword>
<evidence type="ECO:0000256" key="6">
    <source>
        <dbReference type="ARBA" id="ARBA00022741"/>
    </source>
</evidence>
<organism evidence="17 18">
    <name type="scientific">Gimesia maris</name>
    <dbReference type="NCBI Taxonomy" id="122"/>
    <lineage>
        <taxon>Bacteria</taxon>
        <taxon>Pseudomonadati</taxon>
        <taxon>Planctomycetota</taxon>
        <taxon>Planctomycetia</taxon>
        <taxon>Planctomycetales</taxon>
        <taxon>Planctomycetaceae</taxon>
        <taxon>Gimesia</taxon>
    </lineage>
</organism>
<dbReference type="Pfam" id="PF00989">
    <property type="entry name" value="PAS"/>
    <property type="match status" value="1"/>
</dbReference>
<name>A0A3D3R7L9_9PLAN</name>
<dbReference type="GO" id="GO:0005524">
    <property type="term" value="F:ATP binding"/>
    <property type="evidence" value="ECO:0007669"/>
    <property type="project" value="UniProtKB-KW"/>
</dbReference>
<comment type="catalytic activity">
    <reaction evidence="1">
        <text>ATP + protein L-histidine = ADP + protein N-phospho-L-histidine.</text>
        <dbReference type="EC" id="2.7.13.3"/>
    </reaction>
</comment>
<protein>
    <recommendedName>
        <fullName evidence="3">histidine kinase</fullName>
        <ecNumber evidence="3">2.7.13.3</ecNumber>
    </recommendedName>
</protein>
<feature type="modified residue" description="4-aspartylphosphate" evidence="12">
    <location>
        <position position="487"/>
    </location>
</feature>
<keyword evidence="9" id="KW-0902">Two-component regulatory system</keyword>
<feature type="coiled-coil region" evidence="13">
    <location>
        <begin position="136"/>
        <end position="166"/>
    </location>
</feature>
<dbReference type="SUPFAM" id="SSF47384">
    <property type="entry name" value="Homodimeric domain of signal transducing histidine kinase"/>
    <property type="match status" value="1"/>
</dbReference>
<evidence type="ECO:0000256" key="5">
    <source>
        <dbReference type="ARBA" id="ARBA00022679"/>
    </source>
</evidence>
<dbReference type="InterPro" id="IPR003594">
    <property type="entry name" value="HATPase_dom"/>
</dbReference>
<keyword evidence="11" id="KW-0131">Cell cycle</keyword>
<keyword evidence="6" id="KW-0547">Nucleotide-binding</keyword>
<dbReference type="InterPro" id="IPR035965">
    <property type="entry name" value="PAS-like_dom_sf"/>
</dbReference>
<evidence type="ECO:0000259" key="15">
    <source>
        <dbReference type="PROSITE" id="PS50110"/>
    </source>
</evidence>
<evidence type="ECO:0000259" key="14">
    <source>
        <dbReference type="PROSITE" id="PS50109"/>
    </source>
</evidence>
<evidence type="ECO:0000259" key="16">
    <source>
        <dbReference type="PROSITE" id="PS50112"/>
    </source>
</evidence>
<dbReference type="CDD" id="cd16922">
    <property type="entry name" value="HATPase_EvgS-ArcB-TorS-like"/>
    <property type="match status" value="1"/>
</dbReference>
<dbReference type="FunFam" id="1.10.287.130:FF:000038">
    <property type="entry name" value="Sensory transduction histidine kinase"/>
    <property type="match status" value="1"/>
</dbReference>
<dbReference type="Pfam" id="PF00072">
    <property type="entry name" value="Response_reg"/>
    <property type="match status" value="1"/>
</dbReference>
<evidence type="ECO:0000256" key="7">
    <source>
        <dbReference type="ARBA" id="ARBA00022777"/>
    </source>
</evidence>
<dbReference type="PANTHER" id="PTHR45339">
    <property type="entry name" value="HYBRID SIGNAL TRANSDUCTION HISTIDINE KINASE J"/>
    <property type="match status" value="1"/>
</dbReference>
<dbReference type="SUPFAM" id="SSF52172">
    <property type="entry name" value="CheY-like"/>
    <property type="match status" value="1"/>
</dbReference>
<dbReference type="InterPro" id="IPR003661">
    <property type="entry name" value="HisK_dim/P_dom"/>
</dbReference>
<evidence type="ECO:0000256" key="10">
    <source>
        <dbReference type="ARBA" id="ARBA00023136"/>
    </source>
</evidence>
<dbReference type="PRINTS" id="PR00344">
    <property type="entry name" value="BCTRLSENSOR"/>
</dbReference>
<dbReference type="SMART" id="SM00388">
    <property type="entry name" value="HisKA"/>
    <property type="match status" value="1"/>
</dbReference>
<feature type="domain" description="Histidine kinase" evidence="14">
    <location>
        <begin position="173"/>
        <end position="394"/>
    </location>
</feature>
<evidence type="ECO:0000256" key="8">
    <source>
        <dbReference type="ARBA" id="ARBA00022840"/>
    </source>
</evidence>
<keyword evidence="10" id="KW-0472">Membrane</keyword>
<dbReference type="InterPro" id="IPR011006">
    <property type="entry name" value="CheY-like_superfamily"/>
</dbReference>
<dbReference type="CDD" id="cd17546">
    <property type="entry name" value="REC_hyHK_CKI1_RcsC-like"/>
    <property type="match status" value="1"/>
</dbReference>
<dbReference type="PROSITE" id="PS50110">
    <property type="entry name" value="RESPONSE_REGULATORY"/>
    <property type="match status" value="1"/>
</dbReference>
<evidence type="ECO:0000313" key="18">
    <source>
        <dbReference type="Proteomes" id="UP000263642"/>
    </source>
</evidence>
<gene>
    <name evidence="17" type="ORF">DIT97_13515</name>
</gene>
<dbReference type="AlphaFoldDB" id="A0A3D3R7L9"/>
<dbReference type="CDD" id="cd00130">
    <property type="entry name" value="PAS"/>
    <property type="match status" value="1"/>
</dbReference>